<protein>
    <submittedName>
        <fullName evidence="1">Aspartyl/glutamyl-tRNA(Asn/Gln) amidotransferase subunit C</fullName>
    </submittedName>
</protein>
<dbReference type="GO" id="GO:0006450">
    <property type="term" value="P:regulation of translational fidelity"/>
    <property type="evidence" value="ECO:0007669"/>
    <property type="project" value="InterPro"/>
</dbReference>
<evidence type="ECO:0000313" key="2">
    <source>
        <dbReference type="Proteomes" id="UP000034591"/>
    </source>
</evidence>
<dbReference type="SUPFAM" id="SSF141000">
    <property type="entry name" value="Glu-tRNAGln amidotransferase C subunit"/>
    <property type="match status" value="1"/>
</dbReference>
<name>A0A0G0HH54_9BACT</name>
<comment type="caution">
    <text evidence="1">The sequence shown here is derived from an EMBL/GenBank/DDBJ whole genome shotgun (WGS) entry which is preliminary data.</text>
</comment>
<keyword evidence="1" id="KW-0808">Transferase</keyword>
<reference evidence="1 2" key="1">
    <citation type="journal article" date="2015" name="Nature">
        <title>rRNA introns, odd ribosomes, and small enigmatic genomes across a large radiation of phyla.</title>
        <authorList>
            <person name="Brown C.T."/>
            <person name="Hug L.A."/>
            <person name="Thomas B.C."/>
            <person name="Sharon I."/>
            <person name="Castelle C.J."/>
            <person name="Singh A."/>
            <person name="Wilkins M.J."/>
            <person name="Williams K.H."/>
            <person name="Banfield J.F."/>
        </authorList>
    </citation>
    <scope>NUCLEOTIDE SEQUENCE [LARGE SCALE GENOMIC DNA]</scope>
</reference>
<dbReference type="Gene3D" id="1.10.20.60">
    <property type="entry name" value="Glu-tRNAGln amidotransferase C subunit, N-terminal domain"/>
    <property type="match status" value="1"/>
</dbReference>
<organism evidence="1 2">
    <name type="scientific">Candidatus Woesebacteria bacterium GW2011_GWA1_37_7</name>
    <dbReference type="NCBI Taxonomy" id="1618545"/>
    <lineage>
        <taxon>Bacteria</taxon>
        <taxon>Candidatus Woeseibacteriota</taxon>
    </lineage>
</organism>
<evidence type="ECO:0000313" key="1">
    <source>
        <dbReference type="EMBL" id="KKQ37870.1"/>
    </source>
</evidence>
<accession>A0A0G0HH54</accession>
<dbReference type="InterPro" id="IPR003837">
    <property type="entry name" value="GatC"/>
</dbReference>
<dbReference type="NCBIfam" id="TIGR00135">
    <property type="entry name" value="gatC"/>
    <property type="match status" value="1"/>
</dbReference>
<dbReference type="InterPro" id="IPR036113">
    <property type="entry name" value="Asp/Glu-ADT_sf_sub_c"/>
</dbReference>
<dbReference type="STRING" id="1618545.US53_C0007G0009"/>
<dbReference type="GO" id="GO:0016740">
    <property type="term" value="F:transferase activity"/>
    <property type="evidence" value="ECO:0007669"/>
    <property type="project" value="UniProtKB-KW"/>
</dbReference>
<gene>
    <name evidence="1" type="ORF">US53_C0007G0009</name>
</gene>
<dbReference type="Proteomes" id="UP000034591">
    <property type="component" value="Unassembled WGS sequence"/>
</dbReference>
<dbReference type="EMBL" id="LBTI01000007">
    <property type="protein sequence ID" value="KKQ37870.1"/>
    <property type="molecule type" value="Genomic_DNA"/>
</dbReference>
<dbReference type="AlphaFoldDB" id="A0A0G0HH54"/>
<proteinExistence type="predicted"/>
<sequence>MKKTSKTDIIHIAKLANLTIAEVESVKLQKQFKETLREVDKLKKLNTMTVAGTYHVTGVKNVLRGDIIDKERVLSQDAALSNANRVFNGYFVVPAIFDEK</sequence>
<dbReference type="Pfam" id="PF02686">
    <property type="entry name" value="GatC"/>
    <property type="match status" value="1"/>
</dbReference>